<dbReference type="InterPro" id="IPR036102">
    <property type="entry name" value="OsmC/Ohrsf"/>
</dbReference>
<dbReference type="InterPro" id="IPR015946">
    <property type="entry name" value="KH_dom-like_a/b"/>
</dbReference>
<organism evidence="1 2">
    <name type="scientific">Mycolicibacterium conceptionense</name>
    <dbReference type="NCBI Taxonomy" id="451644"/>
    <lineage>
        <taxon>Bacteria</taxon>
        <taxon>Bacillati</taxon>
        <taxon>Actinomycetota</taxon>
        <taxon>Actinomycetes</taxon>
        <taxon>Mycobacteriales</taxon>
        <taxon>Mycobacteriaceae</taxon>
        <taxon>Mycolicibacterium</taxon>
    </lineage>
</organism>
<protein>
    <submittedName>
        <fullName evidence="1">OsmC family protein</fullName>
    </submittedName>
</protein>
<evidence type="ECO:0000313" key="1">
    <source>
        <dbReference type="EMBL" id="CQD25009.1"/>
    </source>
</evidence>
<dbReference type="Pfam" id="PF02566">
    <property type="entry name" value="OsmC"/>
    <property type="match status" value="1"/>
</dbReference>
<dbReference type="Proteomes" id="UP000182227">
    <property type="component" value="Unassembled WGS sequence"/>
</dbReference>
<proteinExistence type="predicted"/>
<sequence length="102" mass="11379">MFTPGELLKIALAACSGMSSDQPLRRRLGDDYPATIRVSGPPDREQERYPLLEEKLEIDLSNLSETEVARLLTVVERAIDQVCTVGRTLKSGTEVKFEVTTR</sequence>
<dbReference type="SUPFAM" id="SSF82784">
    <property type="entry name" value="OsmC-like"/>
    <property type="match status" value="1"/>
</dbReference>
<reference evidence="1 2" key="1">
    <citation type="submission" date="2015-03" db="EMBL/GenBank/DDBJ databases">
        <authorList>
            <person name="Murphy D."/>
        </authorList>
    </citation>
    <scope>NUCLEOTIDE SEQUENCE [LARGE SCALE GENOMIC DNA]</scope>
    <source>
        <strain evidence="1 2">D16</strain>
    </source>
</reference>
<accession>A0A0U1E038</accession>
<evidence type="ECO:0000313" key="2">
    <source>
        <dbReference type="Proteomes" id="UP000182227"/>
    </source>
</evidence>
<gene>
    <name evidence="1" type="ORF">BN970_06807</name>
</gene>
<dbReference type="Gene3D" id="3.30.300.20">
    <property type="match status" value="1"/>
</dbReference>
<name>A0A0U1E038_9MYCO</name>
<dbReference type="EMBL" id="CTEF01000008">
    <property type="protein sequence ID" value="CQD25009.1"/>
    <property type="molecule type" value="Genomic_DNA"/>
</dbReference>
<dbReference type="AlphaFoldDB" id="A0A0U1E038"/>
<dbReference type="InterPro" id="IPR003718">
    <property type="entry name" value="OsmC/Ohr_fam"/>
</dbReference>